<dbReference type="InterPro" id="IPR029493">
    <property type="entry name" value="RecD2-like_HHH"/>
</dbReference>
<dbReference type="InterPro" id="IPR055446">
    <property type="entry name" value="RecD2_N_OB"/>
</dbReference>
<dbReference type="InterPro" id="IPR041451">
    <property type="entry name" value="RecD2_SH13"/>
</dbReference>
<reference evidence="5 6" key="1">
    <citation type="submission" date="2011-10" db="EMBL/GenBank/DDBJ databases">
        <authorList>
            <person name="Genoscope - CEA"/>
        </authorList>
    </citation>
    <scope>NUCLEOTIDE SEQUENCE [LARGE SCALE GENOMIC DNA]</scope>
    <source>
        <strain evidence="5 6">RCC 1105</strain>
    </source>
</reference>
<dbReference type="Pfam" id="PF13245">
    <property type="entry name" value="AAA_19"/>
    <property type="match status" value="1"/>
</dbReference>
<feature type="domain" description="AAA+ ATPase" evidence="4">
    <location>
        <begin position="571"/>
        <end position="835"/>
    </location>
</feature>
<name>K8EKA4_9CHLO</name>
<dbReference type="Pfam" id="PF18335">
    <property type="entry name" value="SH3_13"/>
    <property type="match status" value="1"/>
</dbReference>
<feature type="compositionally biased region" description="Polar residues" evidence="3">
    <location>
        <begin position="645"/>
        <end position="659"/>
    </location>
</feature>
<dbReference type="InterPro" id="IPR027785">
    <property type="entry name" value="UvrD-like_helicase_C"/>
</dbReference>
<dbReference type="GeneID" id="19012957"/>
<keyword evidence="5" id="KW-0378">Hydrolase</keyword>
<dbReference type="PANTHER" id="PTHR43788:SF6">
    <property type="entry name" value="DNA HELICASE B"/>
    <property type="match status" value="1"/>
</dbReference>
<keyword evidence="2" id="KW-0067">ATP-binding</keyword>
<dbReference type="CDD" id="cd18809">
    <property type="entry name" value="SF1_C_RecD"/>
    <property type="match status" value="1"/>
</dbReference>
<dbReference type="KEGG" id="bpg:Bathy11g02770"/>
<dbReference type="GO" id="GO:0003678">
    <property type="term" value="F:DNA helicase activity"/>
    <property type="evidence" value="ECO:0007669"/>
    <property type="project" value="UniProtKB-ARBA"/>
</dbReference>
<evidence type="ECO:0000313" key="5">
    <source>
        <dbReference type="EMBL" id="CCO18441.1"/>
    </source>
</evidence>
<dbReference type="Pfam" id="PF14520">
    <property type="entry name" value="HHH_5"/>
    <property type="match status" value="1"/>
</dbReference>
<feature type="region of interest" description="Disordered" evidence="3">
    <location>
        <begin position="1"/>
        <end position="31"/>
    </location>
</feature>
<dbReference type="SUPFAM" id="SSF47781">
    <property type="entry name" value="RuvA domain 2-like"/>
    <property type="match status" value="1"/>
</dbReference>
<dbReference type="InterPro" id="IPR003593">
    <property type="entry name" value="AAA+_ATPase"/>
</dbReference>
<feature type="region of interest" description="Disordered" evidence="3">
    <location>
        <begin position="107"/>
        <end position="129"/>
    </location>
</feature>
<dbReference type="STRING" id="41875.K8EKA4"/>
<gene>
    <name evidence="5" type="ordered locus">Bathy11g02770</name>
</gene>
<dbReference type="Pfam" id="PF14490">
    <property type="entry name" value="HHH_RecD2"/>
    <property type="match status" value="1"/>
</dbReference>
<proteinExistence type="predicted"/>
<organism evidence="5 6">
    <name type="scientific">Bathycoccus prasinos</name>
    <dbReference type="NCBI Taxonomy" id="41875"/>
    <lineage>
        <taxon>Eukaryota</taxon>
        <taxon>Viridiplantae</taxon>
        <taxon>Chlorophyta</taxon>
        <taxon>Mamiellophyceae</taxon>
        <taxon>Mamiellales</taxon>
        <taxon>Bathycoccaceae</taxon>
        <taxon>Bathycoccus</taxon>
    </lineage>
</organism>
<dbReference type="Pfam" id="PF13538">
    <property type="entry name" value="UvrD_C_2"/>
    <property type="match status" value="1"/>
</dbReference>
<protein>
    <submittedName>
        <fullName evidence="5">Helicase, RecD/TraA family</fullName>
    </submittedName>
</protein>
<keyword evidence="6" id="KW-1185">Reference proteome</keyword>
<accession>K8EKA4</accession>
<dbReference type="OrthoDB" id="6513042at2759"/>
<evidence type="ECO:0000256" key="1">
    <source>
        <dbReference type="ARBA" id="ARBA00022741"/>
    </source>
</evidence>
<keyword evidence="5" id="KW-0347">Helicase</keyword>
<dbReference type="eggNOG" id="ENOG502RRFY">
    <property type="taxonomic scope" value="Eukaryota"/>
</dbReference>
<dbReference type="GO" id="GO:0005524">
    <property type="term" value="F:ATP binding"/>
    <property type="evidence" value="ECO:0007669"/>
    <property type="project" value="UniProtKB-KW"/>
</dbReference>
<sequence>MALSHGRITNFPNAKSFITRKDRTEEGIKGRRTMTMRRRMMTMRRVFAAASSSSGGETGRMNHTTQQFFRNENERRVWRSGNASTSSSESSFSGSRREYYAFGGTGRSGSDVKAINHPESKSSSSTSWSNGYAANADFIEDDEENEVQKLKEKQARKIQNTPAAAAAAAAAKKQTQYKNDFTFTGEIHRVTFHAEDTGYTVARVLCSDKDTLKELPKGALTKPNRRPKKGQKEAPATITVVGEMPNVGVGQTLKLTGYWRSNPKFGVEFVSTKPAEMCVPSDEQGVIAYLSSGILPGCGPVTAEKIVSHFGGKETLAALDSTEGAKLLTKVPGIGAKTAVKLKNNWDESSSKRKATSFLTEELGASALIARRASLKHGAQTEVRVKADPFKALSDIKGCSFHHIDEIAARLKKSPDDPSRLGAAMRFALQRVAQSGGHAYMTWPTLKDHSRKLLGSSGALIPDDVFIEAAKTARNCGDIFVFQNFSNGEFGAKTPIASLAQWNDETHIFHGSLHECEKSIADDLLRRLSRPKFKVDEARVAKWLELTAEKESWGQPGLSQKQLDFLNVALISPCVALTGGPGTGKTFATHVIVRLMRAMGKTVVMCAPTGRAAQRMAEISNANRSMTNPLQSSTIHRLLEFKDFSSQGDSQNDADSNGTGDDISSAAVDDSNALSFKGVFARNRANPLDCDVVVVDEASMLDAPLCAALLDAIPPKAQLIIVGDADQLPSVGPGAVLRDLIASQRCPHVHLAEVFRQAEKSKIVGAAHAINRGDFPEDIIKATWSGSQLIASDDASIDLGDANVTDCVWVDTTEKEDDATAREILSFIIDDILPRRRINAKEKLQVLSPMRKGNNSAATLNAFLREKLNAADGSDSSEFATASSSSFSTDDESDFLHNDAADILKLRKGDRVLQKRNDYTKEVFNGDLGVVTSIDTNVTTVTFNKKSIQYTKSEVLANLLPAWAMTVHKSQGCEYSAVVLCLSSAHGLMLRRNLLYTGVSRAKDLLVILAPRRAMERAVQDTQSAERNTGLAKKLNSSYDIYPHSSSSSTEKKSGGVVGSSGGNPASSASSKQKLTKREAR</sequence>
<dbReference type="CDD" id="cd17933">
    <property type="entry name" value="DEXSc_RecD-like"/>
    <property type="match status" value="1"/>
</dbReference>
<feature type="compositionally biased region" description="Basic and acidic residues" evidence="3">
    <location>
        <begin position="19"/>
        <end position="29"/>
    </location>
</feature>
<keyword evidence="1" id="KW-0547">Nucleotide-binding</keyword>
<dbReference type="Gene3D" id="3.40.50.300">
    <property type="entry name" value="P-loop containing nucleotide triphosphate hydrolases"/>
    <property type="match status" value="2"/>
</dbReference>
<dbReference type="Gene3D" id="1.10.150.20">
    <property type="entry name" value="5' to 3' exonuclease, C-terminal subdomain"/>
    <property type="match status" value="1"/>
</dbReference>
<dbReference type="EMBL" id="FO082268">
    <property type="protein sequence ID" value="CCO18441.1"/>
    <property type="molecule type" value="Genomic_DNA"/>
</dbReference>
<dbReference type="InterPro" id="IPR027417">
    <property type="entry name" value="P-loop_NTPase"/>
</dbReference>
<dbReference type="RefSeq" id="XP_007510096.1">
    <property type="nucleotide sequence ID" value="XM_007510034.1"/>
</dbReference>
<dbReference type="Gene3D" id="1.10.10.2220">
    <property type="match status" value="1"/>
</dbReference>
<dbReference type="SUPFAM" id="SSF52540">
    <property type="entry name" value="P-loop containing nucleoside triphosphate hydrolases"/>
    <property type="match status" value="2"/>
</dbReference>
<feature type="region of interest" description="Disordered" evidence="3">
    <location>
        <begin position="645"/>
        <end position="664"/>
    </location>
</feature>
<dbReference type="InterPro" id="IPR010994">
    <property type="entry name" value="RuvA_2-like"/>
</dbReference>
<evidence type="ECO:0000256" key="2">
    <source>
        <dbReference type="ARBA" id="ARBA00022840"/>
    </source>
</evidence>
<evidence type="ECO:0000259" key="4">
    <source>
        <dbReference type="SMART" id="SM00382"/>
    </source>
</evidence>
<feature type="region of interest" description="Disordered" evidence="3">
    <location>
        <begin position="71"/>
        <end position="95"/>
    </location>
</feature>
<dbReference type="Pfam" id="PF23139">
    <property type="entry name" value="OB_YrrC"/>
    <property type="match status" value="1"/>
</dbReference>
<evidence type="ECO:0000256" key="3">
    <source>
        <dbReference type="SAM" id="MobiDB-lite"/>
    </source>
</evidence>
<dbReference type="InterPro" id="IPR050534">
    <property type="entry name" value="Coronavir_polyprotein_1ab"/>
</dbReference>
<dbReference type="Proteomes" id="UP000198341">
    <property type="component" value="Chromosome 11"/>
</dbReference>
<feature type="region of interest" description="Disordered" evidence="3">
    <location>
        <begin position="1036"/>
        <end position="1081"/>
    </location>
</feature>
<dbReference type="PANTHER" id="PTHR43788">
    <property type="entry name" value="DNA2/NAM7 HELICASE FAMILY MEMBER"/>
    <property type="match status" value="1"/>
</dbReference>
<dbReference type="AlphaFoldDB" id="K8EKA4"/>
<evidence type="ECO:0000313" key="6">
    <source>
        <dbReference type="Proteomes" id="UP000198341"/>
    </source>
</evidence>
<feature type="compositionally biased region" description="Low complexity" evidence="3">
    <location>
        <begin position="80"/>
        <end position="94"/>
    </location>
</feature>
<dbReference type="Gene3D" id="2.30.30.940">
    <property type="match status" value="1"/>
</dbReference>
<dbReference type="SMART" id="SM00382">
    <property type="entry name" value="AAA"/>
    <property type="match status" value="1"/>
</dbReference>